<dbReference type="Proteomes" id="UP000065822">
    <property type="component" value="Chromosome"/>
</dbReference>
<evidence type="ECO:0000313" key="2">
    <source>
        <dbReference type="EMBL" id="SNV03886.1"/>
    </source>
</evidence>
<organism evidence="2 4">
    <name type="scientific">Capnocytophaga haemolytica</name>
    <dbReference type="NCBI Taxonomy" id="45243"/>
    <lineage>
        <taxon>Bacteria</taxon>
        <taxon>Pseudomonadati</taxon>
        <taxon>Bacteroidota</taxon>
        <taxon>Flavobacteriia</taxon>
        <taxon>Flavobacteriales</taxon>
        <taxon>Flavobacteriaceae</taxon>
        <taxon>Capnocytophaga</taxon>
    </lineage>
</organism>
<dbReference type="KEGG" id="chg:AXF12_06820"/>
<accession>A0AAX2GV29</accession>
<evidence type="ECO:0000313" key="3">
    <source>
        <dbReference type="Proteomes" id="UP000065822"/>
    </source>
</evidence>
<reference evidence="1 3" key="1">
    <citation type="submission" date="2016-02" db="EMBL/GenBank/DDBJ databases">
        <authorList>
            <person name="Holder M.E."/>
            <person name="Ajami N.J."/>
            <person name="Petrosino J.F."/>
        </authorList>
    </citation>
    <scope>NUCLEOTIDE SEQUENCE [LARGE SCALE GENOMIC DNA]</scope>
    <source>
        <strain evidence="1 3">CCUG 32990</strain>
    </source>
</reference>
<evidence type="ECO:0000313" key="1">
    <source>
        <dbReference type="EMBL" id="AMD85246.1"/>
    </source>
</evidence>
<proteinExistence type="predicted"/>
<dbReference type="Proteomes" id="UP000215539">
    <property type="component" value="Chromosome 1"/>
</dbReference>
<dbReference type="Pfam" id="PF14085">
    <property type="entry name" value="DUF4265"/>
    <property type="match status" value="1"/>
</dbReference>
<dbReference type="EMBL" id="CP014227">
    <property type="protein sequence ID" value="AMD85246.1"/>
    <property type="molecule type" value="Genomic_DNA"/>
</dbReference>
<evidence type="ECO:0008006" key="5">
    <source>
        <dbReference type="Google" id="ProtNLM"/>
    </source>
</evidence>
<dbReference type="AlphaFoldDB" id="A0AAX2GV29"/>
<protein>
    <recommendedName>
        <fullName evidence="5">DUF4265 domain-containing protein</fullName>
    </recommendedName>
</protein>
<dbReference type="EMBL" id="LT906449">
    <property type="protein sequence ID" value="SNV03886.1"/>
    <property type="molecule type" value="Genomic_DNA"/>
</dbReference>
<dbReference type="RefSeq" id="WP_066429482.1">
    <property type="nucleotide sequence ID" value="NZ_CP014227.1"/>
</dbReference>
<keyword evidence="3" id="KW-1185">Reference proteome</keyword>
<name>A0AAX2GV29_9FLAO</name>
<evidence type="ECO:0000313" key="4">
    <source>
        <dbReference type="Proteomes" id="UP000215539"/>
    </source>
</evidence>
<dbReference type="InterPro" id="IPR025361">
    <property type="entry name" value="DUF4265"/>
</dbReference>
<gene>
    <name evidence="1" type="ORF">AXF12_06820</name>
    <name evidence="2" type="ORF">SAMEA44541418_00342</name>
</gene>
<reference evidence="2 4" key="2">
    <citation type="submission" date="2017-06" db="EMBL/GenBank/DDBJ databases">
        <authorList>
            <consortium name="Pathogen Informatics"/>
        </authorList>
    </citation>
    <scope>NUCLEOTIDE SEQUENCE [LARGE SCALE GENOMIC DNA]</scope>
    <source>
        <strain evidence="2 4">NCTC12947</strain>
    </source>
</reference>
<sequence>MEKILVRYESDVLDEVTVETLWAEATDKAKGLYKVKNIPFYGPPFSYEDEVFAEYDPDEEFLTFRKVVTPSGNTTLAVMLLEEIVEINAVISTLEHLGASVERATGSYFVANVPFEVVYTPIYTYLTEQEQAGALSFQESNLSEKHWKESNE</sequence>